<dbReference type="EMBL" id="JASCZI010212860">
    <property type="protein sequence ID" value="MED6200449.1"/>
    <property type="molecule type" value="Genomic_DNA"/>
</dbReference>
<protein>
    <submittedName>
        <fullName evidence="1">Uncharacterized protein</fullName>
    </submittedName>
</protein>
<comment type="caution">
    <text evidence="1">The sequence shown here is derived from an EMBL/GenBank/DDBJ whole genome shotgun (WGS) entry which is preliminary data.</text>
</comment>
<dbReference type="Proteomes" id="UP001341840">
    <property type="component" value="Unassembled WGS sequence"/>
</dbReference>
<name>A0ABU6XRT6_9FABA</name>
<organism evidence="1 2">
    <name type="scientific">Stylosanthes scabra</name>
    <dbReference type="NCBI Taxonomy" id="79078"/>
    <lineage>
        <taxon>Eukaryota</taxon>
        <taxon>Viridiplantae</taxon>
        <taxon>Streptophyta</taxon>
        <taxon>Embryophyta</taxon>
        <taxon>Tracheophyta</taxon>
        <taxon>Spermatophyta</taxon>
        <taxon>Magnoliopsida</taxon>
        <taxon>eudicotyledons</taxon>
        <taxon>Gunneridae</taxon>
        <taxon>Pentapetalae</taxon>
        <taxon>rosids</taxon>
        <taxon>fabids</taxon>
        <taxon>Fabales</taxon>
        <taxon>Fabaceae</taxon>
        <taxon>Papilionoideae</taxon>
        <taxon>50 kb inversion clade</taxon>
        <taxon>dalbergioids sensu lato</taxon>
        <taxon>Dalbergieae</taxon>
        <taxon>Pterocarpus clade</taxon>
        <taxon>Stylosanthes</taxon>
    </lineage>
</organism>
<accession>A0ABU6XRT6</accession>
<evidence type="ECO:0000313" key="2">
    <source>
        <dbReference type="Proteomes" id="UP001341840"/>
    </source>
</evidence>
<gene>
    <name evidence="1" type="ORF">PIB30_085214</name>
</gene>
<proteinExistence type="predicted"/>
<reference evidence="1 2" key="1">
    <citation type="journal article" date="2023" name="Plants (Basel)">
        <title>Bridging the Gap: Combining Genomics and Transcriptomics Approaches to Understand Stylosanthes scabra, an Orphan Legume from the Brazilian Caatinga.</title>
        <authorList>
            <person name="Ferreira-Neto J.R.C."/>
            <person name="da Silva M.D."/>
            <person name="Binneck E."/>
            <person name="de Melo N.F."/>
            <person name="da Silva R.H."/>
            <person name="de Melo A.L.T.M."/>
            <person name="Pandolfi V."/>
            <person name="Bustamante F.O."/>
            <person name="Brasileiro-Vidal A.C."/>
            <person name="Benko-Iseppon A.M."/>
        </authorList>
    </citation>
    <scope>NUCLEOTIDE SEQUENCE [LARGE SCALE GENOMIC DNA]</scope>
    <source>
        <tissue evidence="1">Leaves</tissue>
    </source>
</reference>
<evidence type="ECO:0000313" key="1">
    <source>
        <dbReference type="EMBL" id="MED6200449.1"/>
    </source>
</evidence>
<sequence>MNSHCILNFVAVLVNSSHHRCSPRSPELTRLTVIAENGAAAIIGMAPPWLSTKPYLSLGSDSDPFPLFGGIDSEDFRVILKRILEPQSRLSLWPNRFICAQRARVTLKLPESILVLLGGRHHLSDVYVSRSDSGGLRADVPAYDNSGLSDVVHDKGSLD</sequence>
<keyword evidence="2" id="KW-1185">Reference proteome</keyword>